<feature type="domain" description="DUF7580" evidence="8">
    <location>
        <begin position="368"/>
        <end position="478"/>
    </location>
</feature>
<evidence type="ECO:0000259" key="8">
    <source>
        <dbReference type="Pfam" id="PF24476"/>
    </source>
</evidence>
<dbReference type="PROSITE" id="PS00138">
    <property type="entry name" value="SUBTILASE_SER"/>
    <property type="match status" value="1"/>
</dbReference>
<evidence type="ECO:0000256" key="1">
    <source>
        <dbReference type="ARBA" id="ARBA00011073"/>
    </source>
</evidence>
<organism evidence="9 10">
    <name type="scientific">Colletotrichum musicola</name>
    <dbReference type="NCBI Taxonomy" id="2175873"/>
    <lineage>
        <taxon>Eukaryota</taxon>
        <taxon>Fungi</taxon>
        <taxon>Dikarya</taxon>
        <taxon>Ascomycota</taxon>
        <taxon>Pezizomycotina</taxon>
        <taxon>Sordariomycetes</taxon>
        <taxon>Hypocreomycetidae</taxon>
        <taxon>Glomerellales</taxon>
        <taxon>Glomerellaceae</taxon>
        <taxon>Colletotrichum</taxon>
        <taxon>Colletotrichum orchidearum species complex</taxon>
    </lineage>
</organism>
<dbReference type="AlphaFoldDB" id="A0A8H6KF23"/>
<sequence length="917" mass="104085">MRVDDVSFLLAILQVFQEAADILKTHEPSLASKIFFGDLKARCLMLHQDLSLVDKSRFEADICLIGQISYHLELVVGRGESAWRRDSSSQFICGSRLHAFREDWEKVSSQVDPTSKLEIARSWLGATPYDRRSFIEPLDTYTNDVRGRYLEPASKPTQDDQPPSVRMKIPPPSVCMAAQSIFDALVACKICKCKHPHEFDARFRLGTYRKPRLDPNLVNFELSFDTFLSCEQHWQETHFRATEELKPQAMVQFAINDDHGMDARPTRRDEKMVKRLCAHVKVMRSFASYRLELKVSHGKLFHLDPTVSTSLVDQTREAVSLAQVLVRPNAVSERAKYILAVLLSSAVFHLHESDFSDDSDDLNLNSFMQHQSPTIVSLAVVLMELYSRKPFTYLAEDYGVSWDETLGSSTAARYLNVCGVFKKWKEDVPENTRFLSAVDKCLDRRLWENEKRQPLEDAEFRTKFYDEVVKRLEVELSQAFSRTPIDELDEKAAELDFGNWDQMISPRTRQTRGSLSHWTAERVSDWSSTQTPSPPLGWQHQSLPLPHSQTQFHRLSDPTLHGEYAPSPHIYALSSATDRAVTSETDYKSMSFFDDGDVTKGSPKEALHRYQKWKLDYDAVYKTFIPNDIPILKSRPVKVAVLDTGIDMNHQKVGAREERIKGKYNWLNDKTVKSVPDRNGHGTFIACLLLDYAPDVGLYVAKIADNDPTSPGVIAKAIDHAVYEWEVDIISMSFGYPDKKREGYDELEQALERASSRHVLLFAAASNRGGKAPPSFPARDENVIAVYSTDTDGDRSKFSPTAMANELSLATVGEAVESAWPDDRVESKSGTSYATPIMAGIAAFLLQYAKIHIPDKVSALKKRKGMKAVLKKIAEKGERYKSRDDYNFVDVSLYWDGLFGKQKEFIDMTIRNVLDST</sequence>
<dbReference type="CDD" id="cd00306">
    <property type="entry name" value="Peptidases_S8_S53"/>
    <property type="match status" value="1"/>
</dbReference>
<keyword evidence="4 5" id="KW-0720">Serine protease</keyword>
<accession>A0A8H6KF23</accession>
<dbReference type="PANTHER" id="PTHR43399:SF4">
    <property type="entry name" value="CELL WALL-ASSOCIATED PROTEASE"/>
    <property type="match status" value="1"/>
</dbReference>
<evidence type="ECO:0000256" key="6">
    <source>
        <dbReference type="RuleBase" id="RU003355"/>
    </source>
</evidence>
<dbReference type="InterPro" id="IPR036852">
    <property type="entry name" value="Peptidase_S8/S53_dom_sf"/>
</dbReference>
<dbReference type="InterPro" id="IPR023828">
    <property type="entry name" value="Peptidase_S8_Ser-AS"/>
</dbReference>
<dbReference type="InterPro" id="IPR051048">
    <property type="entry name" value="Peptidase_S8/S53_subtilisin"/>
</dbReference>
<dbReference type="Proteomes" id="UP000639643">
    <property type="component" value="Unassembled WGS sequence"/>
</dbReference>
<dbReference type="InterPro" id="IPR000209">
    <property type="entry name" value="Peptidase_S8/S53_dom"/>
</dbReference>
<dbReference type="InterPro" id="IPR023827">
    <property type="entry name" value="Peptidase_S8_Asp-AS"/>
</dbReference>
<feature type="domain" description="Peptidase S8/S53" evidence="7">
    <location>
        <begin position="637"/>
        <end position="874"/>
    </location>
</feature>
<evidence type="ECO:0000259" key="7">
    <source>
        <dbReference type="Pfam" id="PF00082"/>
    </source>
</evidence>
<evidence type="ECO:0000313" key="10">
    <source>
        <dbReference type="Proteomes" id="UP000639643"/>
    </source>
</evidence>
<gene>
    <name evidence="9" type="ORF">CMUS01_07888</name>
</gene>
<evidence type="ECO:0000256" key="5">
    <source>
        <dbReference type="PROSITE-ProRule" id="PRU01240"/>
    </source>
</evidence>
<dbReference type="PROSITE" id="PS51892">
    <property type="entry name" value="SUBTILASE"/>
    <property type="match status" value="1"/>
</dbReference>
<dbReference type="PRINTS" id="PR00723">
    <property type="entry name" value="SUBTILISIN"/>
</dbReference>
<comment type="similarity">
    <text evidence="1 5 6">Belongs to the peptidase S8 family.</text>
</comment>
<evidence type="ECO:0000256" key="2">
    <source>
        <dbReference type="ARBA" id="ARBA00022670"/>
    </source>
</evidence>
<feature type="domain" description="DUF7580" evidence="8">
    <location>
        <begin position="175"/>
        <end position="356"/>
    </location>
</feature>
<reference evidence="9" key="1">
    <citation type="journal article" date="2020" name="Phytopathology">
        <title>Genome Sequence Resources of Colletotrichum truncatum, C. plurivorum, C. musicola, and C. sojae: Four Species Pathogenic to Soybean (Glycine max).</title>
        <authorList>
            <person name="Rogerio F."/>
            <person name="Boufleur T.R."/>
            <person name="Ciampi-Guillardi M."/>
            <person name="Sukno S.A."/>
            <person name="Thon M.R."/>
            <person name="Massola Junior N.S."/>
            <person name="Baroncelli R."/>
        </authorList>
    </citation>
    <scope>NUCLEOTIDE SEQUENCE</scope>
    <source>
        <strain evidence="9">LFN0074</strain>
    </source>
</reference>
<keyword evidence="3 5" id="KW-0378">Hydrolase</keyword>
<dbReference type="PANTHER" id="PTHR43399">
    <property type="entry name" value="SUBTILISIN-RELATED"/>
    <property type="match status" value="1"/>
</dbReference>
<proteinExistence type="inferred from homology"/>
<dbReference type="InterPro" id="IPR015500">
    <property type="entry name" value="Peptidase_S8_subtilisin-rel"/>
</dbReference>
<dbReference type="OrthoDB" id="206201at2759"/>
<keyword evidence="2 5" id="KW-0645">Protease</keyword>
<dbReference type="Pfam" id="PF00082">
    <property type="entry name" value="Peptidase_S8"/>
    <property type="match status" value="1"/>
</dbReference>
<evidence type="ECO:0000256" key="3">
    <source>
        <dbReference type="ARBA" id="ARBA00022801"/>
    </source>
</evidence>
<comment type="caution">
    <text evidence="9">The sequence shown here is derived from an EMBL/GenBank/DDBJ whole genome shotgun (WGS) entry which is preliminary data.</text>
</comment>
<dbReference type="PROSITE" id="PS00136">
    <property type="entry name" value="SUBTILASE_ASP"/>
    <property type="match status" value="1"/>
</dbReference>
<feature type="active site" description="Charge relay system" evidence="5">
    <location>
        <position position="832"/>
    </location>
</feature>
<protein>
    <submittedName>
        <fullName evidence="9">Pfs domain-containing protein</fullName>
    </submittedName>
</protein>
<dbReference type="GO" id="GO:0006508">
    <property type="term" value="P:proteolysis"/>
    <property type="evidence" value="ECO:0007669"/>
    <property type="project" value="UniProtKB-KW"/>
</dbReference>
<evidence type="ECO:0000313" key="9">
    <source>
        <dbReference type="EMBL" id="KAF6830083.1"/>
    </source>
</evidence>
<keyword evidence="10" id="KW-1185">Reference proteome</keyword>
<evidence type="ECO:0000256" key="4">
    <source>
        <dbReference type="ARBA" id="ARBA00022825"/>
    </source>
</evidence>
<dbReference type="InterPro" id="IPR056002">
    <property type="entry name" value="DUF7580"/>
</dbReference>
<dbReference type="Gene3D" id="3.40.50.200">
    <property type="entry name" value="Peptidase S8/S53 domain"/>
    <property type="match status" value="1"/>
</dbReference>
<dbReference type="Pfam" id="PF24476">
    <property type="entry name" value="DUF7580"/>
    <property type="match status" value="2"/>
</dbReference>
<feature type="active site" description="Charge relay system" evidence="5">
    <location>
        <position position="681"/>
    </location>
</feature>
<dbReference type="EMBL" id="WIGM01000293">
    <property type="protein sequence ID" value="KAF6830083.1"/>
    <property type="molecule type" value="Genomic_DNA"/>
</dbReference>
<dbReference type="SUPFAM" id="SSF52743">
    <property type="entry name" value="Subtilisin-like"/>
    <property type="match status" value="1"/>
</dbReference>
<name>A0A8H6KF23_9PEZI</name>
<feature type="active site" description="Charge relay system" evidence="5">
    <location>
        <position position="643"/>
    </location>
</feature>
<dbReference type="GO" id="GO:0004252">
    <property type="term" value="F:serine-type endopeptidase activity"/>
    <property type="evidence" value="ECO:0007669"/>
    <property type="project" value="UniProtKB-UniRule"/>
</dbReference>